<evidence type="ECO:0000256" key="3">
    <source>
        <dbReference type="ARBA" id="ARBA00023187"/>
    </source>
</evidence>
<dbReference type="GO" id="GO:0003723">
    <property type="term" value="F:RNA binding"/>
    <property type="evidence" value="ECO:0007669"/>
    <property type="project" value="TreeGrafter"/>
</dbReference>
<keyword evidence="3" id="KW-0508">mRNA splicing</keyword>
<dbReference type="PANTHER" id="PTHR23340">
    <property type="entry name" value="ARGININE/SERINE RICH SPLICING FACTOR SF4/14"/>
    <property type="match status" value="1"/>
</dbReference>
<dbReference type="GO" id="GO:0005654">
    <property type="term" value="C:nucleoplasm"/>
    <property type="evidence" value="ECO:0007669"/>
    <property type="project" value="TreeGrafter"/>
</dbReference>
<feature type="compositionally biased region" description="Basic and acidic residues" evidence="5">
    <location>
        <begin position="16"/>
        <end position="37"/>
    </location>
</feature>
<dbReference type="EMBL" id="GHES01003096">
    <property type="protein sequence ID" value="MPA33655.1"/>
    <property type="molecule type" value="Transcribed_RNA"/>
</dbReference>
<reference evidence="6" key="1">
    <citation type="submission" date="2019-08" db="EMBL/GenBank/DDBJ databases">
        <title>Reference gene set and small RNA set construction with multiple tissues from Davidia involucrata Baill.</title>
        <authorList>
            <person name="Yang H."/>
            <person name="Zhou C."/>
            <person name="Li G."/>
            <person name="Wang J."/>
            <person name="Gao P."/>
            <person name="Wang M."/>
            <person name="Wang R."/>
            <person name="Zhao Y."/>
        </authorList>
    </citation>
    <scope>NUCLEOTIDE SEQUENCE</scope>
    <source>
        <tissue evidence="6">Mixed with DoveR01_LX</tissue>
    </source>
</reference>
<sequence length="148" mass="16147">MEKRIASSLFVNDGSFMERFKQLQQENEKGASSKESKPGPTISGTPTPKPIISKISLESKANDSRKTTPVASSGKLTFSLKQKSKLVAPPVKLDEDEDEDGEDAGNVPGNGQTKRQRLDQSIVAGQSSKQIDVGNYFLISYINFYFSG</sequence>
<name>A0A5B6YPT6_DAVIN</name>
<dbReference type="InterPro" id="IPR040169">
    <property type="entry name" value="SUGP1/2"/>
</dbReference>
<comment type="subcellular location">
    <subcellularLocation>
        <location evidence="1">Nucleus</location>
    </subcellularLocation>
</comment>
<dbReference type="GO" id="GO:0008380">
    <property type="term" value="P:RNA splicing"/>
    <property type="evidence" value="ECO:0007669"/>
    <property type="project" value="UniProtKB-KW"/>
</dbReference>
<gene>
    <name evidence="6" type="ORF">Din_003096</name>
</gene>
<evidence type="ECO:0000256" key="5">
    <source>
        <dbReference type="SAM" id="MobiDB-lite"/>
    </source>
</evidence>
<protein>
    <submittedName>
        <fullName evidence="6">Putative G-patch domain-containing protein</fullName>
    </submittedName>
</protein>
<dbReference type="PANTHER" id="PTHR23340:SF0">
    <property type="entry name" value="SURP AND G-PATCH DOMAIN-CONTAINING PROTEIN 1 ISOFORM X1"/>
    <property type="match status" value="1"/>
</dbReference>
<keyword evidence="4" id="KW-0539">Nucleus</keyword>
<evidence type="ECO:0000256" key="1">
    <source>
        <dbReference type="ARBA" id="ARBA00004123"/>
    </source>
</evidence>
<organism evidence="6">
    <name type="scientific">Davidia involucrata</name>
    <name type="common">Dove tree</name>
    <dbReference type="NCBI Taxonomy" id="16924"/>
    <lineage>
        <taxon>Eukaryota</taxon>
        <taxon>Viridiplantae</taxon>
        <taxon>Streptophyta</taxon>
        <taxon>Embryophyta</taxon>
        <taxon>Tracheophyta</taxon>
        <taxon>Spermatophyta</taxon>
        <taxon>Magnoliopsida</taxon>
        <taxon>eudicotyledons</taxon>
        <taxon>Gunneridae</taxon>
        <taxon>Pentapetalae</taxon>
        <taxon>asterids</taxon>
        <taxon>Cornales</taxon>
        <taxon>Nyssaceae</taxon>
        <taxon>Davidia</taxon>
    </lineage>
</organism>
<evidence type="ECO:0000313" key="6">
    <source>
        <dbReference type="EMBL" id="MPA33655.1"/>
    </source>
</evidence>
<feature type="region of interest" description="Disordered" evidence="5">
    <location>
        <begin position="87"/>
        <end position="122"/>
    </location>
</feature>
<dbReference type="AlphaFoldDB" id="A0A5B6YPT6"/>
<evidence type="ECO:0000256" key="4">
    <source>
        <dbReference type="ARBA" id="ARBA00023242"/>
    </source>
</evidence>
<dbReference type="GO" id="GO:0006397">
    <property type="term" value="P:mRNA processing"/>
    <property type="evidence" value="ECO:0007669"/>
    <property type="project" value="UniProtKB-KW"/>
</dbReference>
<evidence type="ECO:0000256" key="2">
    <source>
        <dbReference type="ARBA" id="ARBA00022664"/>
    </source>
</evidence>
<proteinExistence type="predicted"/>
<feature type="region of interest" description="Disordered" evidence="5">
    <location>
        <begin position="16"/>
        <end position="74"/>
    </location>
</feature>
<keyword evidence="2" id="KW-0507">mRNA processing</keyword>
<feature type="compositionally biased region" description="Acidic residues" evidence="5">
    <location>
        <begin position="94"/>
        <end position="103"/>
    </location>
</feature>
<accession>A0A5B6YPT6</accession>